<evidence type="ECO:0000256" key="2">
    <source>
        <dbReference type="SAM" id="MobiDB-lite"/>
    </source>
</evidence>
<keyword evidence="1" id="KW-0040">ANK repeat</keyword>
<dbReference type="OrthoDB" id="6261647at2"/>
<dbReference type="PROSITE" id="PS50088">
    <property type="entry name" value="ANK_REPEAT"/>
    <property type="match status" value="1"/>
</dbReference>
<keyword evidence="3" id="KW-0732">Signal</keyword>
<dbReference type="InterPro" id="IPR036770">
    <property type="entry name" value="Ankyrin_rpt-contain_sf"/>
</dbReference>
<keyword evidence="5" id="KW-1185">Reference proteome</keyword>
<evidence type="ECO:0000313" key="4">
    <source>
        <dbReference type="EMBL" id="SUO92248.1"/>
    </source>
</evidence>
<dbReference type="SUPFAM" id="SSF48403">
    <property type="entry name" value="Ankyrin repeat"/>
    <property type="match status" value="1"/>
</dbReference>
<dbReference type="InterPro" id="IPR002110">
    <property type="entry name" value="Ankyrin_rpt"/>
</dbReference>
<dbReference type="SMART" id="SM00248">
    <property type="entry name" value="ANK"/>
    <property type="match status" value="1"/>
</dbReference>
<feature type="repeat" description="ANK" evidence="1">
    <location>
        <begin position="105"/>
        <end position="137"/>
    </location>
</feature>
<feature type="region of interest" description="Disordered" evidence="2">
    <location>
        <begin position="169"/>
        <end position="188"/>
    </location>
</feature>
<feature type="signal peptide" evidence="3">
    <location>
        <begin position="1"/>
        <end position="21"/>
    </location>
</feature>
<organism evidence="4 5">
    <name type="scientific">Suttonella indologenes</name>
    <dbReference type="NCBI Taxonomy" id="13276"/>
    <lineage>
        <taxon>Bacteria</taxon>
        <taxon>Pseudomonadati</taxon>
        <taxon>Pseudomonadota</taxon>
        <taxon>Gammaproteobacteria</taxon>
        <taxon>Cardiobacteriales</taxon>
        <taxon>Cardiobacteriaceae</taxon>
        <taxon>Suttonella</taxon>
    </lineage>
</organism>
<dbReference type="RefSeq" id="WP_115217752.1">
    <property type="nucleotide sequence ID" value="NZ_UHIA01000003.1"/>
</dbReference>
<feature type="chain" id="PRO_5016813976" evidence="3">
    <location>
        <begin position="22"/>
        <end position="188"/>
    </location>
</feature>
<name>A0A380MK85_9GAMM</name>
<dbReference type="PROSITE" id="PS50297">
    <property type="entry name" value="ANK_REP_REGION"/>
    <property type="match status" value="1"/>
</dbReference>
<dbReference type="Proteomes" id="UP000254575">
    <property type="component" value="Unassembled WGS sequence"/>
</dbReference>
<sequence length="188" mass="20450">MNLSPLLLTVCLSLACLQASAAANKATASVKEAAEAQQRIELMQNFEYSDEKQCYAVIVPGEEARPILNLLVASYGLPDFDKAALQSALEAAVARGCDVNELGHSGLSPLHEAVLFNEPELVRFLLAHDADIEQKIQRPDSAVHELNARQFLDKLLLLAAEGKGDMRDRSAVQAALAQAEKTRQNQEK</sequence>
<gene>
    <name evidence="4" type="ORF">NCTC10717_00454</name>
</gene>
<dbReference type="Pfam" id="PF00023">
    <property type="entry name" value="Ank"/>
    <property type="match status" value="1"/>
</dbReference>
<evidence type="ECO:0000256" key="3">
    <source>
        <dbReference type="SAM" id="SignalP"/>
    </source>
</evidence>
<dbReference type="AlphaFoldDB" id="A0A380MK85"/>
<protein>
    <submittedName>
        <fullName evidence="4">Ankyrin repeats (3 copies)</fullName>
    </submittedName>
</protein>
<dbReference type="EMBL" id="UHIA01000003">
    <property type="protein sequence ID" value="SUO92248.1"/>
    <property type="molecule type" value="Genomic_DNA"/>
</dbReference>
<evidence type="ECO:0000256" key="1">
    <source>
        <dbReference type="PROSITE-ProRule" id="PRU00023"/>
    </source>
</evidence>
<accession>A0A380MK85</accession>
<reference evidence="4 5" key="1">
    <citation type="submission" date="2018-06" db="EMBL/GenBank/DDBJ databases">
        <authorList>
            <consortium name="Pathogen Informatics"/>
            <person name="Doyle S."/>
        </authorList>
    </citation>
    <scope>NUCLEOTIDE SEQUENCE [LARGE SCALE GENOMIC DNA]</scope>
    <source>
        <strain evidence="4 5">NCTC10717</strain>
    </source>
</reference>
<evidence type="ECO:0000313" key="5">
    <source>
        <dbReference type="Proteomes" id="UP000254575"/>
    </source>
</evidence>
<proteinExistence type="predicted"/>
<dbReference type="Gene3D" id="1.25.40.20">
    <property type="entry name" value="Ankyrin repeat-containing domain"/>
    <property type="match status" value="1"/>
</dbReference>